<dbReference type="PROSITE" id="PS50157">
    <property type="entry name" value="ZINC_FINGER_C2H2_2"/>
    <property type="match status" value="2"/>
</dbReference>
<dbReference type="PANTHER" id="PTHR14003">
    <property type="entry name" value="TRANSCRIPTIONAL REPRESSOR PROTEIN YY"/>
    <property type="match status" value="1"/>
</dbReference>
<name>A0A8S1THA8_9CILI</name>
<feature type="domain" description="C2H2-type" evidence="7">
    <location>
        <begin position="31"/>
        <end position="58"/>
    </location>
</feature>
<evidence type="ECO:0000256" key="6">
    <source>
        <dbReference type="PROSITE-ProRule" id="PRU00042"/>
    </source>
</evidence>
<dbReference type="FunFam" id="3.30.160.60:FF:000690">
    <property type="entry name" value="Zinc finger protein 354C"/>
    <property type="match status" value="1"/>
</dbReference>
<sequence>MFVLQPLVKKHSMTILNQVDINQYKLEKNLLNVNLCQKGFFLDFNLKTHLRIHTGEKPYTCKYLDCQMKFSQSSNLTAHLKNHQNPDYVVSDSEEVIDEFEEEIGNEDVDQ</sequence>
<dbReference type="OrthoDB" id="4748970at2759"/>
<gene>
    <name evidence="8" type="ORF">PPENT_87.1.T0210188</name>
</gene>
<dbReference type="InterPro" id="IPR013087">
    <property type="entry name" value="Znf_C2H2_type"/>
</dbReference>
<evidence type="ECO:0000256" key="5">
    <source>
        <dbReference type="ARBA" id="ARBA00023242"/>
    </source>
</evidence>
<dbReference type="GO" id="GO:0000981">
    <property type="term" value="F:DNA-binding transcription factor activity, RNA polymerase II-specific"/>
    <property type="evidence" value="ECO:0007669"/>
    <property type="project" value="TreeGrafter"/>
</dbReference>
<evidence type="ECO:0000256" key="2">
    <source>
        <dbReference type="ARBA" id="ARBA00022737"/>
    </source>
</evidence>
<dbReference type="AlphaFoldDB" id="A0A8S1THA8"/>
<dbReference type="PANTHER" id="PTHR14003:SF23">
    <property type="entry name" value="ZINC FINGER PROTEIN 143"/>
    <property type="match status" value="1"/>
</dbReference>
<keyword evidence="3 6" id="KW-0863">Zinc-finger</keyword>
<evidence type="ECO:0000256" key="1">
    <source>
        <dbReference type="ARBA" id="ARBA00022723"/>
    </source>
</evidence>
<evidence type="ECO:0000256" key="4">
    <source>
        <dbReference type="ARBA" id="ARBA00022833"/>
    </source>
</evidence>
<feature type="domain" description="C2H2-type" evidence="7">
    <location>
        <begin position="59"/>
        <end position="88"/>
    </location>
</feature>
<keyword evidence="2" id="KW-0677">Repeat</keyword>
<dbReference type="GO" id="GO:0005667">
    <property type="term" value="C:transcription regulator complex"/>
    <property type="evidence" value="ECO:0007669"/>
    <property type="project" value="TreeGrafter"/>
</dbReference>
<evidence type="ECO:0000313" key="8">
    <source>
        <dbReference type="EMBL" id="CAD8151133.1"/>
    </source>
</evidence>
<reference evidence="8" key="1">
    <citation type="submission" date="2021-01" db="EMBL/GenBank/DDBJ databases">
        <authorList>
            <consortium name="Genoscope - CEA"/>
            <person name="William W."/>
        </authorList>
    </citation>
    <scope>NUCLEOTIDE SEQUENCE</scope>
</reference>
<organism evidence="8 9">
    <name type="scientific">Paramecium pentaurelia</name>
    <dbReference type="NCBI Taxonomy" id="43138"/>
    <lineage>
        <taxon>Eukaryota</taxon>
        <taxon>Sar</taxon>
        <taxon>Alveolata</taxon>
        <taxon>Ciliophora</taxon>
        <taxon>Intramacronucleata</taxon>
        <taxon>Oligohymenophorea</taxon>
        <taxon>Peniculida</taxon>
        <taxon>Parameciidae</taxon>
        <taxon>Paramecium</taxon>
    </lineage>
</organism>
<dbReference type="PROSITE" id="PS00028">
    <property type="entry name" value="ZINC_FINGER_C2H2_1"/>
    <property type="match status" value="1"/>
</dbReference>
<dbReference type="EMBL" id="CAJJDO010000021">
    <property type="protein sequence ID" value="CAD8151133.1"/>
    <property type="molecule type" value="Genomic_DNA"/>
</dbReference>
<accession>A0A8S1THA8</accession>
<dbReference type="GO" id="GO:0031519">
    <property type="term" value="C:PcG protein complex"/>
    <property type="evidence" value="ECO:0007669"/>
    <property type="project" value="TreeGrafter"/>
</dbReference>
<dbReference type="GO" id="GO:0000978">
    <property type="term" value="F:RNA polymerase II cis-regulatory region sequence-specific DNA binding"/>
    <property type="evidence" value="ECO:0007669"/>
    <property type="project" value="TreeGrafter"/>
</dbReference>
<dbReference type="GO" id="GO:0008270">
    <property type="term" value="F:zinc ion binding"/>
    <property type="evidence" value="ECO:0007669"/>
    <property type="project" value="UniProtKB-KW"/>
</dbReference>
<evidence type="ECO:0000256" key="3">
    <source>
        <dbReference type="ARBA" id="ARBA00022771"/>
    </source>
</evidence>
<protein>
    <recommendedName>
        <fullName evidence="7">C2H2-type domain-containing protein</fullName>
    </recommendedName>
</protein>
<proteinExistence type="predicted"/>
<keyword evidence="4" id="KW-0862">Zinc</keyword>
<keyword evidence="1" id="KW-0479">Metal-binding</keyword>
<dbReference type="Proteomes" id="UP000689195">
    <property type="component" value="Unassembled WGS sequence"/>
</dbReference>
<keyword evidence="9" id="KW-1185">Reference proteome</keyword>
<dbReference type="GO" id="GO:0000785">
    <property type="term" value="C:chromatin"/>
    <property type="evidence" value="ECO:0007669"/>
    <property type="project" value="TreeGrafter"/>
</dbReference>
<comment type="caution">
    <text evidence="8">The sequence shown here is derived from an EMBL/GenBank/DDBJ whole genome shotgun (WGS) entry which is preliminary data.</text>
</comment>
<evidence type="ECO:0000259" key="7">
    <source>
        <dbReference type="PROSITE" id="PS50157"/>
    </source>
</evidence>
<dbReference type="Pfam" id="PF00096">
    <property type="entry name" value="zf-C2H2"/>
    <property type="match status" value="1"/>
</dbReference>
<dbReference type="SMART" id="SM00355">
    <property type="entry name" value="ZnF_C2H2"/>
    <property type="match status" value="2"/>
</dbReference>
<keyword evidence="5" id="KW-0539">Nucleus</keyword>
<evidence type="ECO:0000313" key="9">
    <source>
        <dbReference type="Proteomes" id="UP000689195"/>
    </source>
</evidence>